<dbReference type="AlphaFoldDB" id="A0A3E2N2H5"/>
<name>A0A3E2N2H5_MYCMR</name>
<comment type="caution">
    <text evidence="2">The sequence shown here is derived from an EMBL/GenBank/DDBJ whole genome shotgun (WGS) entry which is preliminary data.</text>
</comment>
<dbReference type="EMBL" id="PEDF01000013">
    <property type="protein sequence ID" value="RFZ47552.1"/>
    <property type="molecule type" value="Genomic_DNA"/>
</dbReference>
<gene>
    <name evidence="2" type="ORF">DAVIS_00264</name>
</gene>
<reference evidence="2 3" key="1">
    <citation type="journal article" date="2018" name="Sci. Rep.">
        <title>Extensive genomic diversity among Mycobacterium marinum strains revealed by whole genome sequencing.</title>
        <authorList>
            <person name="Das S."/>
            <person name="Pettersson B.M."/>
            <person name="Behra P.R."/>
            <person name="Mallick A."/>
            <person name="Cheramie M."/>
            <person name="Ramesh M."/>
            <person name="Shirreff L."/>
            <person name="DuCote T."/>
            <person name="Dasgupta S."/>
            <person name="Ennis D.G."/>
            <person name="Kirsebom L.A."/>
        </authorList>
    </citation>
    <scope>NUCLEOTIDE SEQUENCE [LARGE SCALE GENOMIC DNA]</scope>
    <source>
        <strain evidence="2 3">Davis1</strain>
    </source>
</reference>
<dbReference type="RefSeq" id="WP_117431363.1">
    <property type="nucleotide sequence ID" value="NZ_CAXLAF010000013.1"/>
</dbReference>
<protein>
    <submittedName>
        <fullName evidence="2">Uncharacterized protein</fullName>
    </submittedName>
</protein>
<accession>A0A3E2N2H5</accession>
<evidence type="ECO:0000313" key="2">
    <source>
        <dbReference type="EMBL" id="RFZ47552.1"/>
    </source>
</evidence>
<organism evidence="2 3">
    <name type="scientific">Mycobacterium marinum</name>
    <dbReference type="NCBI Taxonomy" id="1781"/>
    <lineage>
        <taxon>Bacteria</taxon>
        <taxon>Bacillati</taxon>
        <taxon>Actinomycetota</taxon>
        <taxon>Actinomycetes</taxon>
        <taxon>Mycobacteriales</taxon>
        <taxon>Mycobacteriaceae</taxon>
        <taxon>Mycobacterium</taxon>
        <taxon>Mycobacterium ulcerans group</taxon>
    </lineage>
</organism>
<evidence type="ECO:0000313" key="3">
    <source>
        <dbReference type="Proteomes" id="UP000257451"/>
    </source>
</evidence>
<sequence>MALIIPATKERDDDGWADYVEPIVLTPARAADLAPGNADPAAAVVGFYAALMRGDDLTGQLLWPDDNIIIDKLETLRGWTFHRLEVLAVRLRGQSKATIRVAVEIEVDGKRDGGTDEVKLQRDGDGGPWRIERPPT</sequence>
<proteinExistence type="predicted"/>
<evidence type="ECO:0000256" key="1">
    <source>
        <dbReference type="SAM" id="MobiDB-lite"/>
    </source>
</evidence>
<dbReference type="Proteomes" id="UP000257451">
    <property type="component" value="Unassembled WGS sequence"/>
</dbReference>
<feature type="region of interest" description="Disordered" evidence="1">
    <location>
        <begin position="112"/>
        <end position="136"/>
    </location>
</feature>